<accession>A0ABW8XSD9</accession>
<comment type="caution">
    <text evidence="3">The sequence shown here is derived from an EMBL/GenBank/DDBJ whole genome shotgun (WGS) entry which is preliminary data.</text>
</comment>
<dbReference type="Pfam" id="PF13585">
    <property type="entry name" value="CHU_C"/>
    <property type="match status" value="1"/>
</dbReference>
<dbReference type="InterPro" id="IPR026341">
    <property type="entry name" value="T9SS_type_B"/>
</dbReference>
<evidence type="ECO:0000313" key="4">
    <source>
        <dbReference type="Proteomes" id="UP001629260"/>
    </source>
</evidence>
<feature type="chain" id="PRO_5045263175" evidence="2">
    <location>
        <begin position="25"/>
        <end position="486"/>
    </location>
</feature>
<evidence type="ECO:0000313" key="3">
    <source>
        <dbReference type="EMBL" id="MFL9830801.1"/>
    </source>
</evidence>
<name>A0ABW8XSD9_9FLAO</name>
<organism evidence="3 4">
    <name type="scientific">Flavobacterium plantiphilum</name>
    <dbReference type="NCBI Taxonomy" id="3163297"/>
    <lineage>
        <taxon>Bacteria</taxon>
        <taxon>Pseudomonadati</taxon>
        <taxon>Bacteroidota</taxon>
        <taxon>Flavobacteriia</taxon>
        <taxon>Flavobacteriales</taxon>
        <taxon>Flavobacteriaceae</taxon>
        <taxon>Flavobacterium</taxon>
    </lineage>
</organism>
<dbReference type="Gene3D" id="2.60.40.1220">
    <property type="match status" value="1"/>
</dbReference>
<keyword evidence="4" id="KW-1185">Reference proteome</keyword>
<dbReference type="NCBIfam" id="TIGR04131">
    <property type="entry name" value="Bac_Flav_CTERM"/>
    <property type="match status" value="1"/>
</dbReference>
<dbReference type="RefSeq" id="WP_408081280.1">
    <property type="nucleotide sequence ID" value="NZ_JBELQA010000004.1"/>
</dbReference>
<dbReference type="Proteomes" id="UP001629260">
    <property type="component" value="Unassembled WGS sequence"/>
</dbReference>
<dbReference type="EMBL" id="JBELQA010000004">
    <property type="protein sequence ID" value="MFL9830801.1"/>
    <property type="molecule type" value="Genomic_DNA"/>
</dbReference>
<reference evidence="3 4" key="1">
    <citation type="submission" date="2024-06" db="EMBL/GenBank/DDBJ databases">
        <authorList>
            <person name="Kaempfer P."/>
            <person name="Viver T."/>
        </authorList>
    </citation>
    <scope>NUCLEOTIDE SEQUENCE [LARGE SCALE GENOMIC DNA]</scope>
    <source>
        <strain evidence="3 4">ST-87</strain>
    </source>
</reference>
<proteinExistence type="predicted"/>
<keyword evidence="1 2" id="KW-0732">Signal</keyword>
<sequence>MKKNYFLFVFVSLFALFFNAELLAQTPQPTGNVTYYYCIGDTAAPLTAGGTNLLWYTSASGGTGSSTAPTPSTATAGTTTYYVTQTIATVESSRKAITVNVNKQFILFCAGSTSNSVSFDFANVGQSRFDYSYTVDATGPFPGTQTTPTSYTVNGLLEGQTVVFTVTAVDAPSCVANRTLSASCTTRCTTRYDATFDPIGPICASDPAPTLPATSLEGYPGTWSPSVIDKTATRTYTFTPTNKCINVQTMTIVVNPDNPGFEDYTICSGSGAFPLNNVSPNNVSGTWSPTNIVDDINSDSYTFTPDPDECASQQTINVTVIPSNTLIDFSWTVTEAFAENQKITVSATAAGGNYLYQLDDGPFQSNPVFEQVASGTHSITVTDESGCSVPITKDGVLVVNFPKYFTPNNDGFNDTWNVNELSSQPQAYIHIFDRYGKFLKQISPNANGWNGSYNGYLLPADDYWFVIHYKENNIDKEFKSHFSLKR</sequence>
<protein>
    <submittedName>
        <fullName evidence="3">T9SS type B sorting domain-containing protein</fullName>
    </submittedName>
</protein>
<evidence type="ECO:0000256" key="2">
    <source>
        <dbReference type="SAM" id="SignalP"/>
    </source>
</evidence>
<gene>
    <name evidence="3" type="ORF">ABS764_08070</name>
</gene>
<dbReference type="InterPro" id="IPR014755">
    <property type="entry name" value="Cu-Rt/internalin_Ig-like"/>
</dbReference>
<evidence type="ECO:0000256" key="1">
    <source>
        <dbReference type="ARBA" id="ARBA00022729"/>
    </source>
</evidence>
<feature type="signal peptide" evidence="2">
    <location>
        <begin position="1"/>
        <end position="24"/>
    </location>
</feature>